<dbReference type="Pfam" id="PF11218">
    <property type="entry name" value="DUF3011"/>
    <property type="match status" value="1"/>
</dbReference>
<proteinExistence type="predicted"/>
<feature type="signal peptide" evidence="1">
    <location>
        <begin position="1"/>
        <end position="27"/>
    </location>
</feature>
<dbReference type="RefSeq" id="WP_183975308.1">
    <property type="nucleotide sequence ID" value="NZ_JACHEB010000003.1"/>
</dbReference>
<name>A0A9X0QD56_9BACT</name>
<evidence type="ECO:0008006" key="4">
    <source>
        <dbReference type="Google" id="ProtNLM"/>
    </source>
</evidence>
<evidence type="ECO:0000313" key="3">
    <source>
        <dbReference type="Proteomes" id="UP000535182"/>
    </source>
</evidence>
<feature type="chain" id="PRO_5040919431" description="DUF3011 domain-containing protein" evidence="1">
    <location>
        <begin position="28"/>
        <end position="166"/>
    </location>
</feature>
<dbReference type="Proteomes" id="UP000535182">
    <property type="component" value="Unassembled WGS sequence"/>
</dbReference>
<gene>
    <name evidence="2" type="ORF">HDF14_001721</name>
</gene>
<accession>A0A9X0QD56</accession>
<dbReference type="EMBL" id="JACHEB010000003">
    <property type="protein sequence ID" value="MBB5328115.1"/>
    <property type="molecule type" value="Genomic_DNA"/>
</dbReference>
<protein>
    <recommendedName>
        <fullName evidence="4">DUF3011 domain-containing protein</fullName>
    </recommendedName>
</protein>
<dbReference type="PROSITE" id="PS51257">
    <property type="entry name" value="PROKAR_LIPOPROTEIN"/>
    <property type="match status" value="1"/>
</dbReference>
<evidence type="ECO:0000256" key="1">
    <source>
        <dbReference type="SAM" id="SignalP"/>
    </source>
</evidence>
<organism evidence="2 3">
    <name type="scientific">Tunturiibacter gelidiferens</name>
    <dbReference type="NCBI Taxonomy" id="3069689"/>
    <lineage>
        <taxon>Bacteria</taxon>
        <taxon>Pseudomonadati</taxon>
        <taxon>Acidobacteriota</taxon>
        <taxon>Terriglobia</taxon>
        <taxon>Terriglobales</taxon>
        <taxon>Acidobacteriaceae</taxon>
        <taxon>Tunturiibacter</taxon>
    </lineage>
</organism>
<sequence>MTRTIKLLVVAVTLIVAACIAPTPASAQPGYGPPPRITCSSNDGNRNWCDIGPSRDVRLVRQISGSACIKGSTWGTDRRGLWVDRGCRAEFVVAAGGPPPPQYGAPRIVTCSSNDGKRNWCDIGPSRDVRLARQISGSACIQGSTWGTDRRGLWVDRGCRADFKVR</sequence>
<keyword evidence="1" id="KW-0732">Signal</keyword>
<reference evidence="2 3" key="1">
    <citation type="submission" date="2020-08" db="EMBL/GenBank/DDBJ databases">
        <title>Genomic Encyclopedia of Type Strains, Phase IV (KMG-V): Genome sequencing to study the core and pangenomes of soil and plant-associated prokaryotes.</title>
        <authorList>
            <person name="Whitman W."/>
        </authorList>
    </citation>
    <scope>NUCLEOTIDE SEQUENCE [LARGE SCALE GENOMIC DNA]</scope>
    <source>
        <strain evidence="2 3">X5P2</strain>
    </source>
</reference>
<comment type="caution">
    <text evidence="2">The sequence shown here is derived from an EMBL/GenBank/DDBJ whole genome shotgun (WGS) entry which is preliminary data.</text>
</comment>
<dbReference type="InterPro" id="IPR021381">
    <property type="entry name" value="DUF3011"/>
</dbReference>
<evidence type="ECO:0000313" key="2">
    <source>
        <dbReference type="EMBL" id="MBB5328115.1"/>
    </source>
</evidence>
<keyword evidence="3" id="KW-1185">Reference proteome</keyword>
<dbReference type="AlphaFoldDB" id="A0A9X0QD56"/>